<dbReference type="Pfam" id="PF06985">
    <property type="entry name" value="HET"/>
    <property type="match status" value="1"/>
</dbReference>
<sequence length="2451" mass="274611">MATTTDQKREAPEFAHVNSILEDEKPSQVEERDWTGTAKKTDPEEIRLVKKLDLWIMPCLCVMYFLNYVDRNAIAQARLNNLEEDLNMTGTEFNTTVSILFVGYVLMQVPSNMLITKVKPGIYMSAWMLVWAAVSACTALVKNYGGLVACRFFLGITEAPFYPGATYMLSIFYTRKEVAARIAVLYCAQILATGFSGLIAAGIFAGLDGKAGLAGWRWLFIIEGAATALVAIVGFFMLPNTPLTTRWLNEREKQLAHERMEKDKAYDSEEGGSAWEGLKQACADKRTWLFCLMQNFHLSACSFNSFFPTVIKTLGFNTTITLVMTCPPFIFAGAAGILFGWNSGRMHERTWHITAGLSIAVAGFVLAACTLNTAARYVACFIFPMGAYAVNSVIIGWASSTLSQTKEKKAVVLAMTNVGGQIGYIYGAYLWPKSDSPRYGIGFGASAGFALCSIACAWAIRVLLIRENRRIRASTSEQAELQALLIRCFSPSTKMANLLRQDILSKTPIPQDESPLYAKLPGEVRDSIFSYVLTDHPDPAPTKKFRENTCYTRPSYLAAQSTDTRLLRTCRAIYRETWFKPFLLREHTEWATGEDRAPPPDKAPPRLDLMLSMISKSQGTDNVEIERLRVFAQMYRLEDHGLEGILHIPHLAPRTITLTIRHTDWWYWEEDEPLHIEGNWIEGVCQVLTPSTTQFCIELESLERKKDQVDKIAKQMVDAWFFKRPDGVVLYADTSAANRKVSHWSGSSTWHGQRWTRDETEPHKLDYYIVSITFRPLISIERSGGSVSERAIKEAQDPQALGRPKLSLPDNQERIETESPCELVSDSDEDAGFTGFEQDSDNDEWYAQMEEIYGNGRFMNGLFNDASVYPPYAILSHCWYASEQELAFKDFEDLSQHTSKPGYSKIVSACHAAITQGYEWLWADNVCINGEDAVEKEETMKILYLMFLKAGVCLLYLSEIPNVNIKDHDKEILSSEIRKSRWASRAWTYQELIPTHKSVFYTADWSQLDPELQAEINSNIIGVNQHDESEDDKKKSYFPSKGPAGAGSLRSFTSFGSAKRVDEEDPSVIEDHNQLARSPYRHRIENAFFRLSKMIGTAAQDSITEPKIKRVDRVDLPMIPGEQYRGQVVSAAVEIERDQQERATLFDLNRGSSDPQAKSQSGVRILILDNDHAVGNTLSWLLKRFITAQVTVDSGYVVNLKGSGYDIVFARGKGAPLLYMPPNYNHRGAVRILKKCLAMPLPSSSIPATVSFDIYGEYQVICESQKQGYLTDLTSAVLRVEKVYENDFTLMFGVSFSDGSVHWPQMSFSDLASHNSLGEPVAQDQLLSPPTINLATSRLFDVFDDQQATNDLPEIFLRPIREGGPSDSYPLERGGITPLSPYYYGSVQSEATTKSPCPSTFDLTVQSHETRPSTVPTSLPHKPQNPKGALDSLQTTECQAEEEGSISSSHHREEQNQWSPGESGNNRAECDTATTYSFDTLSDDPKFVYFQAFIDQLAEDVRAATDGTILQNVGQVFLDQTLRDFAWKLHEESTTPFQLETSVIIHRKRRNIIDLLDFQVPALEEAESVSGQSLGYSEAENEKETSTVPFKKAEEMIVDWIVDVKSGEPSELSQMPQYRQFIQGSEAYRWLLTKISQQSRLSCEEPSLMDKIGNTIREKLKECIPHHKMSRKKASIEFEVSYTVELDVVGVMKESGISSSFDKALPNILCLTGKWDEAQATSVAEYMNQTWPQSAAATVSLLQGLLSYQERFLTVPTWPETTRRRVSNTCLLEGTVNQGRNRDVRYKIRARGGYYAVSEVGEQIAWLASVFQVHKHTGFRSIMPHVTDFSATGSKNNSGTINGVKGKCSFSFSTRSETAYNPSQGFCWERLFGSLNIIRGYPTLRRSVPRSGLEVSLRYAASIVGSSEVVQWDKRLVIKGFNMLMVATQVTADVLVWHLLVSEESEERISYVDPRLDHIDIRPSEEMSLRHIEGKRHIIGWCTKATDMCGHPTANLEIKPGGLPKTSASIVVDKLYIEGGSPVTVGFMLDVNKKEKPFWLQREKDYPSLLNWVKLQPVVFYDVEERRAWLVDGASALLHLVRISLHIDINDPESTYDWVYDPSKLRDHWPGVGSRQAALQTLKSWENRELNVYIVDKQVGPNGVPVTKYSTFEERVKSILHSIEVLVDRQAQAASQDGIKISQTLDPRRDVVGFDIVDVIDPSVPIYPRIQHVNSWGHGWIDLITTIGITTLFGRGFGDLIRADEPDLICPSWRSVPVGKDYLAASISTMQMLHEKRLLRMEPGLIGGELTKKITWVAAKEASLDCKCLQKQGSSNVPAQAECNHNPVQFLAKRWWSRTLPHGLKPVQLGSLDHKGAVIFGHTVLGLRTGERLAPKQVDDDGAASTTSGEQAQDASATGSVVSQTTSITVPSVGYSSQDAGSAPQSLDSTSNATSEGKKKRWSKFKDWVKR</sequence>
<feature type="transmembrane region" description="Helical" evidence="8">
    <location>
        <begin position="319"/>
        <end position="341"/>
    </location>
</feature>
<dbReference type="InterPro" id="IPR020846">
    <property type="entry name" value="MFS_dom"/>
</dbReference>
<feature type="compositionally biased region" description="Polar residues" evidence="7">
    <location>
        <begin position="2384"/>
        <end position="2435"/>
    </location>
</feature>
<dbReference type="GO" id="GO:0022857">
    <property type="term" value="F:transmembrane transporter activity"/>
    <property type="evidence" value="ECO:0007669"/>
    <property type="project" value="InterPro"/>
</dbReference>
<dbReference type="FunFam" id="1.20.1250.20:FF:000013">
    <property type="entry name" value="MFS general substrate transporter"/>
    <property type="match status" value="1"/>
</dbReference>
<comment type="caution">
    <text evidence="10">The sequence shown here is derived from an EMBL/GenBank/DDBJ whole genome shotgun (WGS) entry which is preliminary data.</text>
</comment>
<comment type="subcellular location">
    <subcellularLocation>
        <location evidence="1">Membrane</location>
        <topology evidence="1">Multi-pass membrane protein</topology>
    </subcellularLocation>
</comment>
<dbReference type="SUPFAM" id="SSF103473">
    <property type="entry name" value="MFS general substrate transporter"/>
    <property type="match status" value="1"/>
</dbReference>
<feature type="transmembrane region" description="Helical" evidence="8">
    <location>
        <begin position="441"/>
        <end position="464"/>
    </location>
</feature>
<evidence type="ECO:0000259" key="9">
    <source>
        <dbReference type="PROSITE" id="PS50850"/>
    </source>
</evidence>
<dbReference type="Proteomes" id="UP000760494">
    <property type="component" value="Unassembled WGS sequence"/>
</dbReference>
<dbReference type="PANTHER" id="PTHR43791">
    <property type="entry name" value="PERMEASE-RELATED"/>
    <property type="match status" value="1"/>
</dbReference>
<feature type="region of interest" description="Disordered" evidence="7">
    <location>
        <begin position="1023"/>
        <end position="1051"/>
    </location>
</feature>
<feature type="region of interest" description="Disordered" evidence="7">
    <location>
        <begin position="1392"/>
        <end position="1469"/>
    </location>
</feature>
<dbReference type="PANTHER" id="PTHR43791:SF62">
    <property type="entry name" value="MAJOR FACILITATOR SUPERFAMILY (MFS) PROFILE DOMAIN-CONTAINING PROTEIN"/>
    <property type="match status" value="1"/>
</dbReference>
<keyword evidence="6" id="KW-0325">Glycoprotein</keyword>
<feature type="transmembrane region" description="Helical" evidence="8">
    <location>
        <begin position="410"/>
        <end position="429"/>
    </location>
</feature>
<feature type="transmembrane region" description="Helical" evidence="8">
    <location>
        <begin position="89"/>
        <end position="109"/>
    </location>
</feature>
<dbReference type="InterPro" id="IPR010730">
    <property type="entry name" value="HET"/>
</dbReference>
<feature type="region of interest" description="Disordered" evidence="7">
    <location>
        <begin position="2378"/>
        <end position="2451"/>
    </location>
</feature>
<feature type="compositionally biased region" description="Basic and acidic residues" evidence="7">
    <location>
        <begin position="1025"/>
        <end position="1035"/>
    </location>
</feature>
<dbReference type="Gene3D" id="1.20.1250.20">
    <property type="entry name" value="MFS general substrate transporter like domains"/>
    <property type="match status" value="2"/>
</dbReference>
<feature type="domain" description="Major facilitator superfamily (MFS) profile" evidence="9">
    <location>
        <begin position="56"/>
        <end position="470"/>
    </location>
</feature>
<evidence type="ECO:0000256" key="6">
    <source>
        <dbReference type="ARBA" id="ARBA00023180"/>
    </source>
</evidence>
<dbReference type="Pfam" id="PF07690">
    <property type="entry name" value="MFS_1"/>
    <property type="match status" value="1"/>
</dbReference>
<dbReference type="EMBL" id="CABFJX010000323">
    <property type="protein sequence ID" value="VTT71402.1"/>
    <property type="molecule type" value="Genomic_DNA"/>
</dbReference>
<gene>
    <name evidence="10" type="ORF">C2S_8425</name>
</gene>
<accession>A0A9Q9RPU8</accession>
<dbReference type="PROSITE" id="PS50850">
    <property type="entry name" value="MFS"/>
    <property type="match status" value="1"/>
</dbReference>
<name>A0A9Q9RPU8_FUSFU</name>
<evidence type="ECO:0000256" key="3">
    <source>
        <dbReference type="ARBA" id="ARBA00022692"/>
    </source>
</evidence>
<protein>
    <recommendedName>
        <fullName evidence="9">Major facilitator superfamily (MFS) profile domain-containing protein</fullName>
    </recommendedName>
</protein>
<dbReference type="InterPro" id="IPR036259">
    <property type="entry name" value="MFS_trans_sf"/>
</dbReference>
<dbReference type="CDD" id="cd17327">
    <property type="entry name" value="MFS_FEN2_like"/>
    <property type="match status" value="1"/>
</dbReference>
<feature type="compositionally biased region" description="Basic and acidic residues" evidence="7">
    <location>
        <begin position="22"/>
        <end position="37"/>
    </location>
</feature>
<feature type="transmembrane region" description="Helical" evidence="8">
    <location>
        <begin position="184"/>
        <end position="206"/>
    </location>
</feature>
<dbReference type="InterPro" id="IPR011701">
    <property type="entry name" value="MFS"/>
</dbReference>
<feature type="transmembrane region" description="Helical" evidence="8">
    <location>
        <begin position="353"/>
        <end position="375"/>
    </location>
</feature>
<feature type="transmembrane region" description="Helical" evidence="8">
    <location>
        <begin position="121"/>
        <end position="141"/>
    </location>
</feature>
<evidence type="ECO:0000256" key="8">
    <source>
        <dbReference type="SAM" id="Phobius"/>
    </source>
</evidence>
<proteinExistence type="predicted"/>
<evidence type="ECO:0000256" key="4">
    <source>
        <dbReference type="ARBA" id="ARBA00022989"/>
    </source>
</evidence>
<feature type="compositionally biased region" description="Basic and acidic residues" evidence="7">
    <location>
        <begin position="1"/>
        <end position="13"/>
    </location>
</feature>
<feature type="compositionally biased region" description="Polar residues" evidence="7">
    <location>
        <begin position="1456"/>
        <end position="1469"/>
    </location>
</feature>
<evidence type="ECO:0000256" key="5">
    <source>
        <dbReference type="ARBA" id="ARBA00023136"/>
    </source>
</evidence>
<keyword evidence="3 8" id="KW-0812">Transmembrane</keyword>
<organism evidence="10 11">
    <name type="scientific">Fusarium fujikuroi</name>
    <name type="common">Bakanae and foot rot disease fungus</name>
    <name type="synonym">Gibberella fujikuroi</name>
    <dbReference type="NCBI Taxonomy" id="5127"/>
    <lineage>
        <taxon>Eukaryota</taxon>
        <taxon>Fungi</taxon>
        <taxon>Dikarya</taxon>
        <taxon>Ascomycota</taxon>
        <taxon>Pezizomycotina</taxon>
        <taxon>Sordariomycetes</taxon>
        <taxon>Hypocreomycetidae</taxon>
        <taxon>Hypocreales</taxon>
        <taxon>Nectriaceae</taxon>
        <taxon>Fusarium</taxon>
        <taxon>Fusarium fujikuroi species complex</taxon>
    </lineage>
</organism>
<keyword evidence="2" id="KW-0813">Transport</keyword>
<keyword evidence="5 8" id="KW-0472">Membrane</keyword>
<evidence type="ECO:0000256" key="2">
    <source>
        <dbReference type="ARBA" id="ARBA00022448"/>
    </source>
</evidence>
<feature type="region of interest" description="Disordered" evidence="7">
    <location>
        <begin position="1"/>
        <end position="37"/>
    </location>
</feature>
<keyword evidence="4 8" id="KW-1133">Transmembrane helix</keyword>
<dbReference type="FunFam" id="1.20.1250.20:FF:000057">
    <property type="entry name" value="MFS general substrate transporter"/>
    <property type="match status" value="1"/>
</dbReference>
<evidence type="ECO:0000313" key="10">
    <source>
        <dbReference type="EMBL" id="VTT71402.1"/>
    </source>
</evidence>
<reference evidence="10" key="1">
    <citation type="submission" date="2019-05" db="EMBL/GenBank/DDBJ databases">
        <authorList>
            <person name="Piombo E."/>
        </authorList>
    </citation>
    <scope>NUCLEOTIDE SEQUENCE</scope>
    <source>
        <strain evidence="10">C2S</strain>
    </source>
</reference>
<evidence type="ECO:0000256" key="7">
    <source>
        <dbReference type="SAM" id="MobiDB-lite"/>
    </source>
</evidence>
<evidence type="ECO:0000313" key="11">
    <source>
        <dbReference type="Proteomes" id="UP000760494"/>
    </source>
</evidence>
<evidence type="ECO:0000256" key="1">
    <source>
        <dbReference type="ARBA" id="ARBA00004141"/>
    </source>
</evidence>
<feature type="transmembrane region" description="Helical" evidence="8">
    <location>
        <begin position="218"/>
        <end position="238"/>
    </location>
</feature>
<feature type="transmembrane region" description="Helical" evidence="8">
    <location>
        <begin position="381"/>
        <end position="398"/>
    </location>
</feature>
<dbReference type="GO" id="GO:0016020">
    <property type="term" value="C:membrane"/>
    <property type="evidence" value="ECO:0007669"/>
    <property type="project" value="UniProtKB-SubCell"/>
</dbReference>
<feature type="compositionally biased region" description="Polar residues" evidence="7">
    <location>
        <begin position="1392"/>
        <end position="1417"/>
    </location>
</feature>